<evidence type="ECO:0000313" key="3">
    <source>
        <dbReference type="Proteomes" id="UP000238308"/>
    </source>
</evidence>
<dbReference type="Gene3D" id="3.40.50.720">
    <property type="entry name" value="NAD(P)-binding Rossmann-like Domain"/>
    <property type="match status" value="1"/>
</dbReference>
<organism evidence="2 3">
    <name type="scientific">Jezberella montanilacus</name>
    <dbReference type="NCBI Taxonomy" id="323426"/>
    <lineage>
        <taxon>Bacteria</taxon>
        <taxon>Pseudomonadati</taxon>
        <taxon>Pseudomonadota</taxon>
        <taxon>Betaproteobacteria</taxon>
        <taxon>Burkholderiales</taxon>
        <taxon>Alcaligenaceae</taxon>
        <taxon>Jezberella</taxon>
    </lineage>
</organism>
<dbReference type="GO" id="GO:0016616">
    <property type="term" value="F:oxidoreductase activity, acting on the CH-OH group of donors, NAD or NADP as acceptor"/>
    <property type="evidence" value="ECO:0007669"/>
    <property type="project" value="TreeGrafter"/>
</dbReference>
<dbReference type="PRINTS" id="PR00080">
    <property type="entry name" value="SDRFAMILY"/>
</dbReference>
<comment type="similarity">
    <text evidence="1">Belongs to the short-chain dehydrogenases/reductases (SDR) family.</text>
</comment>
<dbReference type="Pfam" id="PF00106">
    <property type="entry name" value="adh_short"/>
    <property type="match status" value="1"/>
</dbReference>
<keyword evidence="3" id="KW-1185">Reference proteome</keyword>
<dbReference type="SUPFAM" id="SSF51735">
    <property type="entry name" value="NAD(P)-binding Rossmann-fold domains"/>
    <property type="match status" value="1"/>
</dbReference>
<dbReference type="Proteomes" id="UP000238308">
    <property type="component" value="Unassembled WGS sequence"/>
</dbReference>
<dbReference type="InterPro" id="IPR036291">
    <property type="entry name" value="NAD(P)-bd_dom_sf"/>
</dbReference>
<dbReference type="PANTHER" id="PTHR45458:SF1">
    <property type="entry name" value="SHORT CHAIN DEHYDROGENASE"/>
    <property type="match status" value="1"/>
</dbReference>
<dbReference type="RefSeq" id="WP_106226485.1">
    <property type="nucleotide sequence ID" value="NZ_PVTV01000011.1"/>
</dbReference>
<name>A0A2T0XJN7_9BURK</name>
<dbReference type="AlphaFoldDB" id="A0A2T0XJN7"/>
<protein>
    <submittedName>
        <fullName evidence="2">NAD(P)-dependent dehydrogenase (Short-subunit alcohol dehydrogenase family)</fullName>
    </submittedName>
</protein>
<sequence>MSTTYLITGANRGIGLELSKNVLSAGDSLIALCRRPEAANALQKLAEESDGRAQIYAADVSDETMLDELAQQIDSTIDVLVCNAGVMSARGSLADPHNTAESVSTVLLTNIAGPFFTARAFLKNLKLSKQPRIAIISSYMGSQQHSGAGAYFYRASKAGVNNIMVTLANELKTQGIAVASYHPGWVQTDMGGSAADITSAVSAKGLIERFGELNLAKTGQFFNYDGSQLPL</sequence>
<gene>
    <name evidence="2" type="ORF">BCM14_0594</name>
</gene>
<dbReference type="EMBL" id="PVTV01000011">
    <property type="protein sequence ID" value="PRY99153.1"/>
    <property type="molecule type" value="Genomic_DNA"/>
</dbReference>
<reference evidence="2 3" key="1">
    <citation type="submission" date="2018-03" db="EMBL/GenBank/DDBJ databases">
        <title>Genomic Encyclopedia of Type Strains, Phase III (KMG-III): the genomes of soil and plant-associated and newly described type strains.</title>
        <authorList>
            <person name="Whitman W."/>
        </authorList>
    </citation>
    <scope>NUCLEOTIDE SEQUENCE [LARGE SCALE GENOMIC DNA]</scope>
    <source>
        <strain evidence="2 3">MWH-P2sevCIIIb</strain>
    </source>
</reference>
<comment type="caution">
    <text evidence="2">The sequence shown here is derived from an EMBL/GenBank/DDBJ whole genome shotgun (WGS) entry which is preliminary data.</text>
</comment>
<dbReference type="PANTHER" id="PTHR45458">
    <property type="entry name" value="SHORT-CHAIN DEHYDROGENASE/REDUCTASE SDR"/>
    <property type="match status" value="1"/>
</dbReference>
<evidence type="ECO:0000256" key="1">
    <source>
        <dbReference type="RuleBase" id="RU000363"/>
    </source>
</evidence>
<dbReference type="PRINTS" id="PR00081">
    <property type="entry name" value="GDHRDH"/>
</dbReference>
<dbReference type="CDD" id="cd05325">
    <property type="entry name" value="carb_red_sniffer_like_SDR_c"/>
    <property type="match status" value="1"/>
</dbReference>
<evidence type="ECO:0000313" key="2">
    <source>
        <dbReference type="EMBL" id="PRY99153.1"/>
    </source>
</evidence>
<dbReference type="OrthoDB" id="5786478at2"/>
<dbReference type="InterPro" id="IPR052184">
    <property type="entry name" value="SDR_enzymes"/>
</dbReference>
<dbReference type="InterPro" id="IPR002347">
    <property type="entry name" value="SDR_fam"/>
</dbReference>
<accession>A0A2T0XJN7</accession>
<proteinExistence type="inferred from homology"/>